<feature type="domain" description="DUF1731" evidence="3">
    <location>
        <begin position="397"/>
        <end position="442"/>
    </location>
</feature>
<evidence type="ECO:0000259" key="3">
    <source>
        <dbReference type="Pfam" id="PF08338"/>
    </source>
</evidence>
<proteinExistence type="inferred from homology"/>
<dbReference type="InterPro" id="IPR010099">
    <property type="entry name" value="SDR39U1"/>
</dbReference>
<keyword evidence="5" id="KW-1185">Reference proteome</keyword>
<evidence type="ECO:0008006" key="6">
    <source>
        <dbReference type="Google" id="ProtNLM"/>
    </source>
</evidence>
<dbReference type="RefSeq" id="WP_194845437.1">
    <property type="nucleotide sequence ID" value="NZ_CP075585.1"/>
</dbReference>
<organism evidence="4 5">
    <name type="scientific">Candidatus Rhabdochlamydia porcellionis</name>
    <dbReference type="NCBI Taxonomy" id="225148"/>
    <lineage>
        <taxon>Bacteria</taxon>
        <taxon>Pseudomonadati</taxon>
        <taxon>Chlamydiota</taxon>
        <taxon>Chlamydiia</taxon>
        <taxon>Parachlamydiales</taxon>
        <taxon>Candidatus Rhabdochlamydiaceae</taxon>
        <taxon>Candidatus Rhabdochlamydia</taxon>
    </lineage>
</organism>
<accession>A0ABX8Z461</accession>
<evidence type="ECO:0000259" key="2">
    <source>
        <dbReference type="Pfam" id="PF01370"/>
    </source>
</evidence>
<dbReference type="EMBL" id="CP075585">
    <property type="protein sequence ID" value="QZA58867.1"/>
    <property type="molecule type" value="Genomic_DNA"/>
</dbReference>
<dbReference type="SUPFAM" id="SSF51735">
    <property type="entry name" value="NAD(P)-binding Rossmann-fold domains"/>
    <property type="match status" value="1"/>
</dbReference>
<feature type="domain" description="NAD-dependent epimerase/dehydratase" evidence="2">
    <location>
        <begin position="152"/>
        <end position="360"/>
    </location>
</feature>
<dbReference type="PANTHER" id="PTHR11092">
    <property type="entry name" value="SUGAR NUCLEOTIDE EPIMERASE RELATED"/>
    <property type="match status" value="1"/>
</dbReference>
<comment type="similarity">
    <text evidence="1">Belongs to the NAD(P)-dependent epimerase/dehydratase family. SDR39U1 subfamily.</text>
</comment>
<dbReference type="InterPro" id="IPR023393">
    <property type="entry name" value="START-like_dom_sf"/>
</dbReference>
<name>A0ABX8Z461_9BACT</name>
<dbReference type="InterPro" id="IPR001509">
    <property type="entry name" value="Epimerase_deHydtase"/>
</dbReference>
<reference evidence="4 5" key="1">
    <citation type="submission" date="2020-01" db="EMBL/GenBank/DDBJ databases">
        <authorList>
            <person name="Sixt B."/>
            <person name="Schulz F."/>
            <person name="Kostanjsek R."/>
            <person name="Koestlbacher S."/>
            <person name="Collingro A."/>
            <person name="Toenshoff E."/>
            <person name="Horn M."/>
        </authorList>
    </citation>
    <scope>NUCLEOTIDE SEQUENCE [LARGE SCALE GENOMIC DNA]</scope>
    <source>
        <strain evidence="4 5">15C</strain>
    </source>
</reference>
<gene>
    <name evidence="4" type="ORF">RHAB15C_0000747</name>
</gene>
<dbReference type="InterPro" id="IPR036291">
    <property type="entry name" value="NAD(P)-bd_dom_sf"/>
</dbReference>
<dbReference type="Proteomes" id="UP000822862">
    <property type="component" value="Chromosome"/>
</dbReference>
<reference evidence="4 5" key="2">
    <citation type="submission" date="2021-05" db="EMBL/GenBank/DDBJ databases">
        <title>Ecology and evolution of chlamydial symbionts of arthropods.</title>
        <authorList>
            <person name="Halter T."/>
            <person name="Sixt B.S."/>
            <person name="Toenshoff E.R."/>
            <person name="Koestlbacher S."/>
            <person name="Schulz F."/>
            <person name="Kostanjsek R."/>
            <person name="Collingro A."/>
            <person name="Hendrickx F."/>
            <person name="Horn M."/>
        </authorList>
    </citation>
    <scope>NUCLEOTIDE SEQUENCE [LARGE SCALE GENOMIC DNA]</scope>
    <source>
        <strain evidence="4 5">15C</strain>
    </source>
</reference>
<sequence length="444" mass="50954">MDIKVKLSVEVPCDFAFAWALRPEALKRLLPPWVKTDFLFDPSPCNKMQVGLKIYIGPFFFRWILEHKNFKLNQEFRDKQIKGPFKRYLHIYRFNPIDSQSCILSDKIGFDSISLLESLIAKQFVRFLKWHQKIMKEDLEFIYKYSSVPLKILVSGANGFIGSQLTNFLRLAGHDVMRLVRHKQEMSSDTVYWDPIEGQFSKQEFEGFDAVFHLAGAPIAHRWTKKYRKKLFNSRCRDTWLLSQVLSRLYSPPKTVISASAIGFYGDCKESVTEIFPVGEGFLSSLCQQWEMALEAIEQRGCRVVYARFGIVLGAKGGMLCQILPLYRLGLGGKIGSGNQYLSWIGIDDTVSALYHLLMTESLKKAVNLVAPYPVKQKEFSAILADKLHRPHFFHLPSALISLALGDMGKEMLLTSAQVYPQKLLETGYSFRYPDLQEALNWVM</sequence>
<dbReference type="Pfam" id="PF01370">
    <property type="entry name" value="Epimerase"/>
    <property type="match status" value="1"/>
</dbReference>
<dbReference type="Gene3D" id="3.40.50.720">
    <property type="entry name" value="NAD(P)-binding Rossmann-like Domain"/>
    <property type="match status" value="1"/>
</dbReference>
<dbReference type="PANTHER" id="PTHR11092:SF0">
    <property type="entry name" value="EPIMERASE FAMILY PROTEIN SDR39U1"/>
    <property type="match status" value="1"/>
</dbReference>
<evidence type="ECO:0000256" key="1">
    <source>
        <dbReference type="ARBA" id="ARBA00009353"/>
    </source>
</evidence>
<dbReference type="InterPro" id="IPR013549">
    <property type="entry name" value="DUF1731"/>
</dbReference>
<dbReference type="SUPFAM" id="SSF55961">
    <property type="entry name" value="Bet v1-like"/>
    <property type="match status" value="1"/>
</dbReference>
<protein>
    <recommendedName>
        <fullName evidence="6">Cell division inhibitor</fullName>
    </recommendedName>
</protein>
<dbReference type="Pfam" id="PF08338">
    <property type="entry name" value="DUF1731"/>
    <property type="match status" value="1"/>
</dbReference>
<dbReference type="Gene3D" id="3.30.530.20">
    <property type="match status" value="1"/>
</dbReference>
<evidence type="ECO:0000313" key="4">
    <source>
        <dbReference type="EMBL" id="QZA58867.1"/>
    </source>
</evidence>
<evidence type="ECO:0000313" key="5">
    <source>
        <dbReference type="Proteomes" id="UP000822862"/>
    </source>
</evidence>
<dbReference type="NCBIfam" id="TIGR01777">
    <property type="entry name" value="yfcH"/>
    <property type="match status" value="1"/>
</dbReference>